<feature type="region of interest" description="Disordered" evidence="2">
    <location>
        <begin position="1"/>
        <end position="23"/>
    </location>
</feature>
<evidence type="ECO:0000313" key="4">
    <source>
        <dbReference type="Proteomes" id="UP000677803"/>
    </source>
</evidence>
<gene>
    <name evidence="3" type="ORF">MMEN_LOCUS7699</name>
</gene>
<comment type="caution">
    <text evidence="3">The sequence shown here is derived from an EMBL/GenBank/DDBJ whole genome shotgun (WGS) entry which is preliminary data.</text>
</comment>
<evidence type="ECO:0000313" key="3">
    <source>
        <dbReference type="EMBL" id="CAG5896631.1"/>
    </source>
</evidence>
<reference evidence="3" key="1">
    <citation type="submission" date="2021-05" db="EMBL/GenBank/DDBJ databases">
        <authorList>
            <person name="Tigano A."/>
        </authorList>
    </citation>
    <scope>NUCLEOTIDE SEQUENCE</scope>
</reference>
<accession>A0A8S4AVQ0</accession>
<evidence type="ECO:0000256" key="2">
    <source>
        <dbReference type="SAM" id="MobiDB-lite"/>
    </source>
</evidence>
<evidence type="ECO:0000256" key="1">
    <source>
        <dbReference type="SAM" id="Coils"/>
    </source>
</evidence>
<proteinExistence type="predicted"/>
<feature type="non-terminal residue" evidence="3">
    <location>
        <position position="849"/>
    </location>
</feature>
<feature type="compositionally biased region" description="Basic and acidic residues" evidence="2">
    <location>
        <begin position="10"/>
        <end position="21"/>
    </location>
</feature>
<dbReference type="EMBL" id="CAJRST010007779">
    <property type="protein sequence ID" value="CAG5896631.1"/>
    <property type="molecule type" value="Genomic_DNA"/>
</dbReference>
<name>A0A8S4AVQ0_9TELE</name>
<feature type="region of interest" description="Disordered" evidence="2">
    <location>
        <begin position="830"/>
        <end position="849"/>
    </location>
</feature>
<dbReference type="PANTHER" id="PTHR35088:SF1">
    <property type="entry name" value="COILED-COIL DOMAIN-CONTAINING PROTEIN 178"/>
    <property type="match status" value="1"/>
</dbReference>
<dbReference type="InterPro" id="IPR038826">
    <property type="entry name" value="CCDC178"/>
</dbReference>
<dbReference type="OrthoDB" id="10010556at2759"/>
<organism evidence="3 4">
    <name type="scientific">Menidia menidia</name>
    <name type="common">Atlantic silverside</name>
    <dbReference type="NCBI Taxonomy" id="238744"/>
    <lineage>
        <taxon>Eukaryota</taxon>
        <taxon>Metazoa</taxon>
        <taxon>Chordata</taxon>
        <taxon>Craniata</taxon>
        <taxon>Vertebrata</taxon>
        <taxon>Euteleostomi</taxon>
        <taxon>Actinopterygii</taxon>
        <taxon>Neopterygii</taxon>
        <taxon>Teleostei</taxon>
        <taxon>Neoteleostei</taxon>
        <taxon>Acanthomorphata</taxon>
        <taxon>Ovalentaria</taxon>
        <taxon>Atherinomorphae</taxon>
        <taxon>Atheriniformes</taxon>
        <taxon>Atherinopsidae</taxon>
        <taxon>Menidiinae</taxon>
        <taxon>Menidia</taxon>
    </lineage>
</organism>
<keyword evidence="4" id="KW-1185">Reference proteome</keyword>
<sequence>MPDVEPLRFPSREGRPSRQDQADLQTVCSGRRRTCALLNSPSPCVNSAIYHIQEMKMTVENWCQQSGRYHSNIDQDKKHYSKTRKSKDSDSDSVVSTDLFVEGIAISARESCPSSPLLKKVNEVLTEVVYLIERLEADRQSAEEGLQKEKQRKRLLESKVDSIALWKQNEHAYVVQKEHEACIRDITELKFQLKMEREKLEQVQQKFSRTEVLNQHLKGDISFAKKQIPIVRENLEHQKSITIPIKNAHAKAGELCSKTQSELLLAQRQLNEMKLRANKEKMSSDDVLLAMKNQLAEKLENLKKLGTLEKSLLSAIHDAEDTFALTEKKCELINQQMPELMELEKAEKDRISEMNLEIEAEMQKNINFKETLNLLLEDIEKTKINGEAEVFCLEEQLRSKSEVFAALRKENMEYEESVEDYKMKVIKSEELVKQMREEMKQMLQEINDNDERWGKAKEEVTKVVAEHGVIQARLEEEEQLTFIEEQRARIEIENLKKDLTVEMTALEVVKDQCANVNKELEQHQNSSEKTNQQLRKEFEAASSALKALGDKVQKKKELTEDWEKMQCEHKKILMSLEEEKKLKCDQLKAAQDLHSATIERYNTTVGNIKDRIGKTEEYQEASDKMEKSIENLPEVIAELQRDLNVLEFKNKSAALIMSTLQSDINNCQQRTQRSMQTHTALVTARKKQMEDTKEALKTALEENKQLARKYEDLQNILIESKQEAASALSERNRAHESFHSNTQLSLLEKRMHKALEKYFKQRNLYNQAELGRCQALSQETDQKIKTAQERLSEELQLISGFLKSLQDDSTTVDDAEPPNLLHGTVASCGPCTTPGLRHSPGPHSPDSPS</sequence>
<protein>
    <submittedName>
        <fullName evidence="3">(Atlantic silverside) hypothetical protein</fullName>
    </submittedName>
</protein>
<dbReference type="Proteomes" id="UP000677803">
    <property type="component" value="Unassembled WGS sequence"/>
</dbReference>
<dbReference type="AlphaFoldDB" id="A0A8S4AVQ0"/>
<feature type="coiled-coil region" evidence="1">
    <location>
        <begin position="404"/>
        <end position="593"/>
    </location>
</feature>
<feature type="coiled-coil region" evidence="1">
    <location>
        <begin position="686"/>
        <end position="730"/>
    </location>
</feature>
<feature type="coiled-coil region" evidence="1">
    <location>
        <begin position="132"/>
        <end position="159"/>
    </location>
</feature>
<keyword evidence="1" id="KW-0175">Coiled coil</keyword>
<dbReference type="PANTHER" id="PTHR35088">
    <property type="entry name" value="COILED-COIL DOMAIN-CONTAINING PROTEIN 178"/>
    <property type="match status" value="1"/>
</dbReference>